<dbReference type="VEuPathDB" id="FungiDB:PCH_Pc20g11490"/>
<dbReference type="HOGENOM" id="CLU_1896910_0_0_1"/>
<keyword evidence="3" id="KW-1185">Reference proteome</keyword>
<dbReference type="Proteomes" id="UP000000724">
    <property type="component" value="Contig Pc00c20"/>
</dbReference>
<dbReference type="eggNOG" id="ENOG502RKKY">
    <property type="taxonomic scope" value="Eukaryota"/>
</dbReference>
<evidence type="ECO:0000313" key="3">
    <source>
        <dbReference type="Proteomes" id="UP000000724"/>
    </source>
</evidence>
<dbReference type="EMBL" id="AM920435">
    <property type="protein sequence ID" value="CAP86478.1"/>
    <property type="molecule type" value="Genomic_DNA"/>
</dbReference>
<feature type="chain" id="PRO_5002845657" description="Secreted protein" evidence="1">
    <location>
        <begin position="20"/>
        <end position="134"/>
    </location>
</feature>
<keyword evidence="1" id="KW-0732">Signal</keyword>
<gene>
    <name evidence="2" type="ORF">Pc20g11490</name>
    <name evidence="2" type="ORF">PCH_Pc20g11490</name>
</gene>
<proteinExistence type="predicted"/>
<evidence type="ECO:0000256" key="1">
    <source>
        <dbReference type="SAM" id="SignalP"/>
    </source>
</evidence>
<name>B6HG83_PENRW</name>
<organism evidence="2 3">
    <name type="scientific">Penicillium rubens (strain ATCC 28089 / DSM 1075 / NRRL 1951 / Wisconsin 54-1255)</name>
    <name type="common">Penicillium chrysogenum</name>
    <dbReference type="NCBI Taxonomy" id="500485"/>
    <lineage>
        <taxon>Eukaryota</taxon>
        <taxon>Fungi</taxon>
        <taxon>Dikarya</taxon>
        <taxon>Ascomycota</taxon>
        <taxon>Pezizomycotina</taxon>
        <taxon>Eurotiomycetes</taxon>
        <taxon>Eurotiomycetidae</taxon>
        <taxon>Eurotiales</taxon>
        <taxon>Aspergillaceae</taxon>
        <taxon>Penicillium</taxon>
        <taxon>Penicillium chrysogenum species complex</taxon>
    </lineage>
</organism>
<evidence type="ECO:0000313" key="2">
    <source>
        <dbReference type="EMBL" id="CAP86478.1"/>
    </source>
</evidence>
<dbReference type="AlphaFoldDB" id="B6HG83"/>
<dbReference type="OrthoDB" id="4444487at2759"/>
<sequence>MKLLMITTLLASLLVSTDATVVKAYKGTACKKDNYIGSVSACGSTGLSQNYKVQSLSLNFQKATASFYQQKPDRNGNCVGPRISKNSDQTLLGQGFEKYLFYDVNLYSIACFCPLLVPRWSISELGRSMYGSSG</sequence>
<reference evidence="2 3" key="1">
    <citation type="journal article" date="2008" name="Nat. Biotechnol.">
        <title>Genome sequencing and analysis of the filamentous fungus Penicillium chrysogenum.</title>
        <authorList>
            <person name="van den Berg M.A."/>
            <person name="Albang R."/>
            <person name="Albermann K."/>
            <person name="Badger J.H."/>
            <person name="Daran J.-M."/>
            <person name="Driessen A.J.M."/>
            <person name="Garcia-Estrada C."/>
            <person name="Fedorova N.D."/>
            <person name="Harris D.M."/>
            <person name="Heijne W.H.M."/>
            <person name="Joardar V.S."/>
            <person name="Kiel J.A.K.W."/>
            <person name="Kovalchuk A."/>
            <person name="Martin J.F."/>
            <person name="Nierman W.C."/>
            <person name="Nijland J.G."/>
            <person name="Pronk J.T."/>
            <person name="Roubos J.A."/>
            <person name="van der Klei I.J."/>
            <person name="van Peij N.N.M.E."/>
            <person name="Veenhuis M."/>
            <person name="von Doehren H."/>
            <person name="Wagner C."/>
            <person name="Wortman J.R."/>
            <person name="Bovenberg R.A.L."/>
        </authorList>
    </citation>
    <scope>NUCLEOTIDE SEQUENCE [LARGE SCALE GENOMIC DNA]</scope>
    <source>
        <strain evidence="3">ATCC 28089 / DSM 1075 / NRRL 1951 / Wisconsin 54-1255</strain>
    </source>
</reference>
<protein>
    <recommendedName>
        <fullName evidence="4">Secreted protein</fullName>
    </recommendedName>
</protein>
<accession>B6HG83</accession>
<evidence type="ECO:0008006" key="4">
    <source>
        <dbReference type="Google" id="ProtNLM"/>
    </source>
</evidence>
<feature type="signal peptide" evidence="1">
    <location>
        <begin position="1"/>
        <end position="19"/>
    </location>
</feature>